<dbReference type="RefSeq" id="WP_275569067.1">
    <property type="nucleotide sequence ID" value="NZ_JARGYC010000067.1"/>
</dbReference>
<organism evidence="1 2">
    <name type="scientific">Psychromarinibacter sediminicola</name>
    <dbReference type="NCBI Taxonomy" id="3033385"/>
    <lineage>
        <taxon>Bacteria</taxon>
        <taxon>Pseudomonadati</taxon>
        <taxon>Pseudomonadota</taxon>
        <taxon>Alphaproteobacteria</taxon>
        <taxon>Rhodobacterales</taxon>
        <taxon>Paracoccaceae</taxon>
        <taxon>Psychromarinibacter</taxon>
    </lineage>
</organism>
<evidence type="ECO:0000313" key="1">
    <source>
        <dbReference type="EMBL" id="MDF0602943.1"/>
    </source>
</evidence>
<reference evidence="1" key="1">
    <citation type="submission" date="2023-03" db="EMBL/GenBank/DDBJ databases">
        <title>Multiphase analysis and comparison of six strains from genera Psychromarinibacter, Lutimaribacter, and Maritimibacter, including a novel species: Psychromarinibacter sediminicola sp. nov.</title>
        <authorList>
            <person name="Wang Y.-H."/>
            <person name="Ye M.-Q."/>
            <person name="Du Z.-J."/>
        </authorList>
    </citation>
    <scope>NUCLEOTIDE SEQUENCE</scope>
    <source>
        <strain evidence="1">C21-152</strain>
    </source>
</reference>
<dbReference type="EMBL" id="JARGYC010000067">
    <property type="protein sequence ID" value="MDF0602943.1"/>
    <property type="molecule type" value="Genomic_DNA"/>
</dbReference>
<protein>
    <submittedName>
        <fullName evidence="1">Uncharacterized protein</fullName>
    </submittedName>
</protein>
<name>A0AAE3NRH6_9RHOB</name>
<proteinExistence type="predicted"/>
<dbReference type="Proteomes" id="UP001220964">
    <property type="component" value="Unassembled WGS sequence"/>
</dbReference>
<comment type="caution">
    <text evidence="1">The sequence shown here is derived from an EMBL/GenBank/DDBJ whole genome shotgun (WGS) entry which is preliminary data.</text>
</comment>
<sequence>MDTTEKAEFEIRGLQIPDSTMERIASRLRDVTFSFEDRVVGAVRVRELEGYEVVFLVGREDQTLVVTIGAVEVPNPDDPVEAVLKRLGPLAILRGASGL</sequence>
<gene>
    <name evidence="1" type="ORF">P1J78_19545</name>
</gene>
<evidence type="ECO:0000313" key="2">
    <source>
        <dbReference type="Proteomes" id="UP001220964"/>
    </source>
</evidence>
<dbReference type="AlphaFoldDB" id="A0AAE3NRH6"/>
<keyword evidence="2" id="KW-1185">Reference proteome</keyword>
<accession>A0AAE3NRH6</accession>